<evidence type="ECO:0000313" key="13">
    <source>
        <dbReference type="EMBL" id="KAF6797013.1"/>
    </source>
</evidence>
<feature type="domain" description="ABC transporter" evidence="11">
    <location>
        <begin position="587"/>
        <end position="816"/>
    </location>
</feature>
<evidence type="ECO:0000259" key="11">
    <source>
        <dbReference type="PROSITE" id="PS50893"/>
    </source>
</evidence>
<feature type="compositionally biased region" description="Basic and acidic residues" evidence="9">
    <location>
        <begin position="822"/>
        <end position="834"/>
    </location>
</feature>
<dbReference type="Gene3D" id="1.20.1560.10">
    <property type="entry name" value="ABC transporter type 1, transmembrane domain"/>
    <property type="match status" value="2"/>
</dbReference>
<protein>
    <submittedName>
        <fullName evidence="13">ABC transporter</fullName>
    </submittedName>
</protein>
<dbReference type="CDD" id="cd18580">
    <property type="entry name" value="ABC_6TM_ABCC_D2"/>
    <property type="match status" value="1"/>
</dbReference>
<evidence type="ECO:0000256" key="2">
    <source>
        <dbReference type="ARBA" id="ARBA00022448"/>
    </source>
</evidence>
<dbReference type="InterPro" id="IPR056227">
    <property type="entry name" value="TMD0_ABC"/>
</dbReference>
<dbReference type="InterPro" id="IPR044746">
    <property type="entry name" value="ABCC_6TM_D1"/>
</dbReference>
<feature type="transmembrane region" description="Helical" evidence="10">
    <location>
        <begin position="315"/>
        <end position="339"/>
    </location>
</feature>
<keyword evidence="5" id="KW-0547">Nucleotide-binding</keyword>
<comment type="subcellular location">
    <subcellularLocation>
        <location evidence="1">Cell membrane</location>
        <topology evidence="1">Multi-pass membrane protein</topology>
    </subcellularLocation>
</comment>
<dbReference type="InterPro" id="IPR003593">
    <property type="entry name" value="AAA+_ATPase"/>
</dbReference>
<gene>
    <name evidence="13" type="ORF">CSOJ01_13060</name>
</gene>
<proteinExistence type="predicted"/>
<feature type="domain" description="ABC transporter" evidence="11">
    <location>
        <begin position="1216"/>
        <end position="1488"/>
    </location>
</feature>
<dbReference type="FunFam" id="1.20.1560.10:FF:000066">
    <property type="entry name" value="ABC multidrug transporter (Eurofung)"/>
    <property type="match status" value="1"/>
</dbReference>
<evidence type="ECO:0000313" key="14">
    <source>
        <dbReference type="Proteomes" id="UP000652219"/>
    </source>
</evidence>
<keyword evidence="7 10" id="KW-1133">Transmembrane helix</keyword>
<feature type="transmembrane region" description="Helical" evidence="10">
    <location>
        <begin position="872"/>
        <end position="896"/>
    </location>
</feature>
<keyword evidence="3" id="KW-1003">Cell membrane</keyword>
<evidence type="ECO:0000256" key="8">
    <source>
        <dbReference type="ARBA" id="ARBA00023136"/>
    </source>
</evidence>
<evidence type="ECO:0000256" key="3">
    <source>
        <dbReference type="ARBA" id="ARBA00022475"/>
    </source>
</evidence>
<feature type="transmembrane region" description="Helical" evidence="10">
    <location>
        <begin position="925"/>
        <end position="949"/>
    </location>
</feature>
<evidence type="ECO:0000256" key="1">
    <source>
        <dbReference type="ARBA" id="ARBA00004651"/>
    </source>
</evidence>
<evidence type="ECO:0000256" key="4">
    <source>
        <dbReference type="ARBA" id="ARBA00022692"/>
    </source>
</evidence>
<dbReference type="InterPro" id="IPR027417">
    <property type="entry name" value="P-loop_NTPase"/>
</dbReference>
<dbReference type="GO" id="GO:0005886">
    <property type="term" value="C:plasma membrane"/>
    <property type="evidence" value="ECO:0007669"/>
    <property type="project" value="UniProtKB-SubCell"/>
</dbReference>
<organism evidence="13 14">
    <name type="scientific">Colletotrichum sojae</name>
    <dbReference type="NCBI Taxonomy" id="2175907"/>
    <lineage>
        <taxon>Eukaryota</taxon>
        <taxon>Fungi</taxon>
        <taxon>Dikarya</taxon>
        <taxon>Ascomycota</taxon>
        <taxon>Pezizomycotina</taxon>
        <taxon>Sordariomycetes</taxon>
        <taxon>Hypocreomycetidae</taxon>
        <taxon>Glomerellales</taxon>
        <taxon>Glomerellaceae</taxon>
        <taxon>Colletotrichum</taxon>
        <taxon>Colletotrichum orchidearum species complex</taxon>
    </lineage>
</organism>
<keyword evidence="6" id="KW-0067">ATP-binding</keyword>
<feature type="compositionally biased region" description="Low complexity" evidence="9">
    <location>
        <begin position="835"/>
        <end position="844"/>
    </location>
</feature>
<feature type="transmembrane region" description="Helical" evidence="10">
    <location>
        <begin position="64"/>
        <end position="87"/>
    </location>
</feature>
<evidence type="ECO:0000256" key="6">
    <source>
        <dbReference type="ARBA" id="ARBA00022840"/>
    </source>
</evidence>
<dbReference type="PROSITE" id="PS50893">
    <property type="entry name" value="ABC_TRANSPORTER_2"/>
    <property type="match status" value="2"/>
</dbReference>
<feature type="transmembrane region" description="Helical" evidence="10">
    <location>
        <begin position="414"/>
        <end position="433"/>
    </location>
</feature>
<feature type="domain" description="ABC transmembrane type-1" evidence="12">
    <location>
        <begin position="282"/>
        <end position="552"/>
    </location>
</feature>
<dbReference type="EMBL" id="WIGN01000360">
    <property type="protein sequence ID" value="KAF6797013.1"/>
    <property type="molecule type" value="Genomic_DNA"/>
</dbReference>
<dbReference type="InterPro" id="IPR017871">
    <property type="entry name" value="ABC_transporter-like_CS"/>
</dbReference>
<reference evidence="13 14" key="1">
    <citation type="journal article" date="2020" name="Phytopathology">
        <title>Genome Sequence Resources of Colletotrichum truncatum, C. plurivorum, C. musicola, and C. sojae: Four Species Pathogenic to Soybean (Glycine max).</title>
        <authorList>
            <person name="Rogerio F."/>
            <person name="Boufleur T.R."/>
            <person name="Ciampi-Guillardi M."/>
            <person name="Sukno S.A."/>
            <person name="Thon M.R."/>
            <person name="Massola Junior N.S."/>
            <person name="Baroncelli R."/>
        </authorList>
    </citation>
    <scope>NUCLEOTIDE SEQUENCE [LARGE SCALE GENOMIC DNA]</scope>
    <source>
        <strain evidence="13 14">LFN0009</strain>
    </source>
</reference>
<name>A0A8H6MLU7_9PEZI</name>
<keyword evidence="8 10" id="KW-0472">Membrane</keyword>
<dbReference type="SUPFAM" id="SSF52540">
    <property type="entry name" value="P-loop containing nucleoside triphosphate hydrolases"/>
    <property type="match status" value="2"/>
</dbReference>
<dbReference type="PANTHER" id="PTHR24223:SF345">
    <property type="entry name" value="ABC MULTIDRUG TRANSPORTER (EUROFUNG)"/>
    <property type="match status" value="1"/>
</dbReference>
<dbReference type="GO" id="GO:0016887">
    <property type="term" value="F:ATP hydrolysis activity"/>
    <property type="evidence" value="ECO:0007669"/>
    <property type="project" value="InterPro"/>
</dbReference>
<dbReference type="Proteomes" id="UP000652219">
    <property type="component" value="Unassembled WGS sequence"/>
</dbReference>
<dbReference type="CDD" id="cd18579">
    <property type="entry name" value="ABC_6TM_ABCC_D1"/>
    <property type="match status" value="1"/>
</dbReference>
<dbReference type="InterPro" id="IPR050173">
    <property type="entry name" value="ABC_transporter_C-like"/>
</dbReference>
<feature type="domain" description="ABC transmembrane type-1" evidence="12">
    <location>
        <begin position="883"/>
        <end position="1162"/>
    </location>
</feature>
<feature type="transmembrane region" description="Helical" evidence="10">
    <location>
        <begin position="99"/>
        <end position="119"/>
    </location>
</feature>
<dbReference type="PANTHER" id="PTHR24223">
    <property type="entry name" value="ATP-BINDING CASSETTE SUB-FAMILY C"/>
    <property type="match status" value="1"/>
</dbReference>
<dbReference type="Pfam" id="PF00664">
    <property type="entry name" value="ABC_membrane"/>
    <property type="match status" value="2"/>
</dbReference>
<keyword evidence="14" id="KW-1185">Reference proteome</keyword>
<comment type="caution">
    <text evidence="13">The sequence shown here is derived from an EMBL/GenBank/DDBJ whole genome shotgun (WGS) entry which is preliminary data.</text>
</comment>
<dbReference type="SUPFAM" id="SSF90123">
    <property type="entry name" value="ABC transporter transmembrane region"/>
    <property type="match status" value="2"/>
</dbReference>
<feature type="region of interest" description="Disordered" evidence="9">
    <location>
        <begin position="1379"/>
        <end position="1399"/>
    </location>
</feature>
<dbReference type="GO" id="GO:0005524">
    <property type="term" value="F:ATP binding"/>
    <property type="evidence" value="ECO:0007669"/>
    <property type="project" value="UniProtKB-KW"/>
</dbReference>
<dbReference type="PROSITE" id="PS50929">
    <property type="entry name" value="ABC_TM1F"/>
    <property type="match status" value="2"/>
</dbReference>
<dbReference type="SMART" id="SM00382">
    <property type="entry name" value="AAA"/>
    <property type="match status" value="2"/>
</dbReference>
<feature type="transmembrane region" description="Helical" evidence="10">
    <location>
        <begin position="33"/>
        <end position="52"/>
    </location>
</feature>
<dbReference type="FunFam" id="1.20.1560.10:FF:000055">
    <property type="entry name" value="ABC multidrug transporter (Eurofung)"/>
    <property type="match status" value="1"/>
</dbReference>
<evidence type="ECO:0000256" key="10">
    <source>
        <dbReference type="SAM" id="Phobius"/>
    </source>
</evidence>
<evidence type="ECO:0000256" key="9">
    <source>
        <dbReference type="SAM" id="MobiDB-lite"/>
    </source>
</evidence>
<dbReference type="CDD" id="cd03250">
    <property type="entry name" value="ABCC_MRP_domain1"/>
    <property type="match status" value="1"/>
</dbReference>
<dbReference type="InterPro" id="IPR044726">
    <property type="entry name" value="ABCC_6TM_D2"/>
</dbReference>
<evidence type="ECO:0000259" key="12">
    <source>
        <dbReference type="PROSITE" id="PS50929"/>
    </source>
</evidence>
<dbReference type="Gene3D" id="3.40.50.300">
    <property type="entry name" value="P-loop containing nucleotide triphosphate hydrolases"/>
    <property type="match status" value="2"/>
</dbReference>
<accession>A0A8H6MLU7</accession>
<dbReference type="Pfam" id="PF00005">
    <property type="entry name" value="ABC_tran"/>
    <property type="match status" value="2"/>
</dbReference>
<dbReference type="GO" id="GO:0140359">
    <property type="term" value="F:ABC-type transporter activity"/>
    <property type="evidence" value="ECO:0007669"/>
    <property type="project" value="InterPro"/>
</dbReference>
<keyword evidence="2" id="KW-0813">Transport</keyword>
<dbReference type="InterPro" id="IPR003439">
    <property type="entry name" value="ABC_transporter-like_ATP-bd"/>
</dbReference>
<feature type="transmembrane region" description="Helical" evidence="10">
    <location>
        <begin position="1106"/>
        <end position="1127"/>
    </location>
</feature>
<dbReference type="InterPro" id="IPR036640">
    <property type="entry name" value="ABC1_TM_sf"/>
</dbReference>
<evidence type="ECO:0000256" key="5">
    <source>
        <dbReference type="ARBA" id="ARBA00022741"/>
    </source>
</evidence>
<dbReference type="Pfam" id="PF24357">
    <property type="entry name" value="TMD0_ABC"/>
    <property type="match status" value="1"/>
</dbReference>
<feature type="region of interest" description="Disordered" evidence="9">
    <location>
        <begin position="822"/>
        <end position="844"/>
    </location>
</feature>
<evidence type="ECO:0000256" key="7">
    <source>
        <dbReference type="ARBA" id="ARBA00022989"/>
    </source>
</evidence>
<sequence length="1495" mass="163197">MRGPSECINDNSFGPSVQGCRDDFDFTLRFEHIFLSILPSVIFIALSIPRSVSLLRKPALVGGVLLRVTKVVAFAIYAIFALVMLVLSTVGPAQFTTLFVASAALRFTAALCMSIISYWEHSRSPRPSVLLNAFLFLSTLFDATQARSLWLSASASAQHEAALARVFVAGTAWKAALILPECWHKTSWLGWDQKSHSPEETTGLYGLASFFWLNPLFKTGYKKVLGVPDLFALDRNMSADAMQQSFAPRVEPTRLEGRKHALGRELASHLAVPLLLPVAPRIALVGLVFCQPFLIEALLNHLADPENNKATANRGYGLIGATVLVYTAIPFATALYWYFQERLLCMMRACLATALYRKTVRSPASASDDSAALTLMSADVERIRMGFVQFHEFWANPIQVALACWLLQRQLGAAFVAPLIVVACCVASSTILMRRIAPRQMAWMAAIQKRVGQTANVIGNMKNLKISGLAGPVEDSIRDLRASEVEAGGKFRRFLVGSVTIGFTPVLLAPVFTLATTSRNLDVTTIFTSISYLLLLSEPLTTLFQITPHLLAGFACLQRVQDYLQKKSRHDFREFPEKQGPRSGASIEVVNASFGWSNGSFVLKNINVSIPAGFTMVVGPVASGKSTLCKALLGETPAVQGQVVMRSNPRAVGYCDQTAFLWNESIKDNIIGLSKFVDEKRYSEVIEATMLAPDLRVLPESDQTTVGSKGISLSGGQKMRISLARALYQQCDLLIVDDVLGGLDADTKEHVFQRVFGPDGLLKARGTTAVLCTHATRHLSSSDYVIALADNGNIAEHGTFADLARIRPCIIQEFGAQPRSKEAKAPAESVHVEAPDAASDAPASRAISTASLRDDASPDPTRIMGDRAVFGYYFRSIGTFWMLAFAAFGVSCGFFNNFPTVWLKFWSEDVSSADPSRSKSFYAGLYALFQSLALGSLVCEAIIGLLVIIRISGTNLHKAALRTLFAAPLRFFTTTDTGVVTNLFSQDMTLIDGELPQALINTSLQTWIGIGSAAVVATSSPYVAIAYPFIGGLLYCIQRFYLRTSRQLRLLDLEAKSPLYTNFLDTIGGVATIRAFGWSEEAVRQNNTLLDTSQRPAYFLSLIQRWLAFVLGMVVAVLALSVVTLSTQLRSNAGFAGASMVSLMSFGKILANLVQMYTQLETSIGAVGRLKSFSDATPREQMDGDHGAVPASWPESGKIEIKGVSASYRPQSLSNNRDGDYAKPESRDDLALRNLTLSIEPGQKVALCGRTGSGKSSVVLLLLRLLDPLPSCATNMFIDSHPLHAVDRDTLRRRLIAVPQDAVFLPDGTSFKMNLDPFGVATDEEYQAVLESVCLWDLVSDNGGLDAGMNADMLSQGQKQLFSLSRAVLRRRTLSRTRALATSAEESSPASGSRAGVELRSMPQPAEGGVLILDECTSGVDRETEKMMQDIIQREFEGYTILMVSHRLDMVMKFVDKVLVMDSGRLVEQGVPTELVKSENSRFRHLWTLSGLDSQ</sequence>
<feature type="transmembrane region" description="Helical" evidence="10">
    <location>
        <begin position="1022"/>
        <end position="1042"/>
    </location>
</feature>
<dbReference type="PROSITE" id="PS00211">
    <property type="entry name" value="ABC_TRANSPORTER_1"/>
    <property type="match status" value="2"/>
</dbReference>
<keyword evidence="4 10" id="KW-0812">Transmembrane</keyword>
<dbReference type="InterPro" id="IPR011527">
    <property type="entry name" value="ABC1_TM_dom"/>
</dbReference>
<feature type="transmembrane region" description="Helical" evidence="10">
    <location>
        <begin position="494"/>
        <end position="512"/>
    </location>
</feature>